<reference evidence="9" key="1">
    <citation type="submission" date="2009-08" db="EMBL/GenBank/DDBJ databases">
        <title>Annotation of Salpingoeca rosetta.</title>
        <authorList>
            <consortium name="The Broad Institute Genome Sequencing Platform"/>
            <person name="Russ C."/>
            <person name="Cuomo C."/>
            <person name="Burger G."/>
            <person name="Gray M.W."/>
            <person name="Holland P.W.H."/>
            <person name="King N."/>
            <person name="Lang F.B.F."/>
            <person name="Roger A.J."/>
            <person name="Ruiz-Trillo I."/>
            <person name="Young S.K."/>
            <person name="Zeng Q."/>
            <person name="Gargeya S."/>
            <person name="Alvarado L."/>
            <person name="Berlin A."/>
            <person name="Chapman S.B."/>
            <person name="Chen Z."/>
            <person name="Freedman E."/>
            <person name="Gellesch M."/>
            <person name="Goldberg J."/>
            <person name="Griggs A."/>
            <person name="Gujja S."/>
            <person name="Heilman E."/>
            <person name="Heiman D."/>
            <person name="Howarth C."/>
            <person name="Mehta T."/>
            <person name="Neiman D."/>
            <person name="Pearson M."/>
            <person name="Roberts A."/>
            <person name="Saif S."/>
            <person name="Shea T."/>
            <person name="Shenoy N."/>
            <person name="Sisk P."/>
            <person name="Stolte C."/>
            <person name="Sykes S."/>
            <person name="White J."/>
            <person name="Yandava C."/>
            <person name="Haas B."/>
            <person name="Nusbaum C."/>
            <person name="Birren B."/>
        </authorList>
    </citation>
    <scope>NUCLEOTIDE SEQUENCE [LARGE SCALE GENOMIC DNA]</scope>
    <source>
        <strain evidence="9">ATCC 50818</strain>
    </source>
</reference>
<keyword evidence="10" id="KW-1185">Reference proteome</keyword>
<dbReference type="InterPro" id="IPR000237">
    <property type="entry name" value="GRIP_dom"/>
</dbReference>
<dbReference type="PANTHER" id="PTHR23157:SF25">
    <property type="entry name" value="GRIP AND COILED-COIL DOMAIN-CONTAINING PROTEIN 1"/>
    <property type="match status" value="1"/>
</dbReference>
<evidence type="ECO:0000259" key="8">
    <source>
        <dbReference type="PROSITE" id="PS50913"/>
    </source>
</evidence>
<accession>F2UJ00</accession>
<evidence type="ECO:0000256" key="6">
    <source>
        <dbReference type="SAM" id="Coils"/>
    </source>
</evidence>
<dbReference type="OrthoDB" id="9898580at2759"/>
<name>F2UJ00_SALR5</name>
<dbReference type="FunCoup" id="F2UJ00">
    <property type="interactions" value="676"/>
</dbReference>
<gene>
    <name evidence="9" type="ORF">PTSG_07289</name>
</gene>
<dbReference type="PROSITE" id="PS50913">
    <property type="entry name" value="GRIP"/>
    <property type="match status" value="1"/>
</dbReference>
<dbReference type="Proteomes" id="UP000007799">
    <property type="component" value="Unassembled WGS sequence"/>
</dbReference>
<dbReference type="EMBL" id="GL832976">
    <property type="protein sequence ID" value="EGD76948.1"/>
    <property type="molecule type" value="Genomic_DNA"/>
</dbReference>
<dbReference type="PANTHER" id="PTHR23157">
    <property type="entry name" value="GRIP AND COILED-COIL DOMAIN-CONTAINING PROTEIN 1"/>
    <property type="match status" value="1"/>
</dbReference>
<feature type="region of interest" description="Disordered" evidence="7">
    <location>
        <begin position="598"/>
        <end position="647"/>
    </location>
</feature>
<evidence type="ECO:0000256" key="7">
    <source>
        <dbReference type="SAM" id="MobiDB-lite"/>
    </source>
</evidence>
<feature type="domain" description="GRIP" evidence="8">
    <location>
        <begin position="707"/>
        <end position="755"/>
    </location>
</feature>
<evidence type="ECO:0000256" key="3">
    <source>
        <dbReference type="ARBA" id="ARBA00022490"/>
    </source>
</evidence>
<dbReference type="OMA" id="AEMQAIN"/>
<feature type="coiled-coil region" evidence="6">
    <location>
        <begin position="171"/>
        <end position="252"/>
    </location>
</feature>
<keyword evidence="4 6" id="KW-0175">Coiled coil</keyword>
<comment type="subcellular location">
    <subcellularLocation>
        <location evidence="2">Cytoplasm</location>
    </subcellularLocation>
    <subcellularLocation>
        <location evidence="1">Endomembrane system</location>
        <topology evidence="1">Peripheral membrane protein</topology>
    </subcellularLocation>
</comment>
<dbReference type="InParanoid" id="F2UJ00"/>
<feature type="coiled-coil region" evidence="6">
    <location>
        <begin position="293"/>
        <end position="399"/>
    </location>
</feature>
<proteinExistence type="predicted"/>
<dbReference type="RefSeq" id="XP_004990788.1">
    <property type="nucleotide sequence ID" value="XM_004990731.1"/>
</dbReference>
<feature type="region of interest" description="Disordered" evidence="7">
    <location>
        <begin position="90"/>
        <end position="171"/>
    </location>
</feature>
<feature type="compositionally biased region" description="Low complexity" evidence="7">
    <location>
        <begin position="619"/>
        <end position="633"/>
    </location>
</feature>
<dbReference type="GO" id="GO:0005794">
    <property type="term" value="C:Golgi apparatus"/>
    <property type="evidence" value="ECO:0007669"/>
    <property type="project" value="TreeGrafter"/>
</dbReference>
<feature type="compositionally biased region" description="Gly residues" evidence="7">
    <location>
        <begin position="8"/>
        <end position="17"/>
    </location>
</feature>
<evidence type="ECO:0000256" key="1">
    <source>
        <dbReference type="ARBA" id="ARBA00004184"/>
    </source>
</evidence>
<feature type="region of interest" description="Disordered" evidence="7">
    <location>
        <begin position="1"/>
        <end position="44"/>
    </location>
</feature>
<evidence type="ECO:0000256" key="4">
    <source>
        <dbReference type="ARBA" id="ARBA00023054"/>
    </source>
</evidence>
<feature type="region of interest" description="Disordered" evidence="7">
    <location>
        <begin position="496"/>
        <end position="515"/>
    </location>
</feature>
<feature type="coiled-coil region" evidence="6">
    <location>
        <begin position="654"/>
        <end position="706"/>
    </location>
</feature>
<feature type="compositionally biased region" description="Low complexity" evidence="7">
    <location>
        <begin position="93"/>
        <end position="116"/>
    </location>
</feature>
<dbReference type="SMART" id="SM00755">
    <property type="entry name" value="Grip"/>
    <property type="match status" value="1"/>
</dbReference>
<organism evidence="10">
    <name type="scientific">Salpingoeca rosetta (strain ATCC 50818 / BSB-021)</name>
    <dbReference type="NCBI Taxonomy" id="946362"/>
    <lineage>
        <taxon>Eukaryota</taxon>
        <taxon>Choanoflagellata</taxon>
        <taxon>Craspedida</taxon>
        <taxon>Salpingoecidae</taxon>
        <taxon>Salpingoeca</taxon>
    </lineage>
</organism>
<sequence>MFKFKDWAGGGSGGGGRSRSQQSAQDSSPAGEASDGSQASSLSRDQLLQRLHTLSEKNERFELRFRDVVAAYKSLLKEKQALELTVSALTGSGEAETPQPAPAQATASSGTTASPSGDEADGEATQDKPTGADSTPEDAGKSAEESEAGDIAATSASEEQPPDAGASASALTSLKQAIQTLTQEKATIMERFQQDKRISAENHRRELEQLHTKFENALAQEQEKTQELNDKCSRLEKQVESLTQQLSIAHQSNDEKDAKIKDLREAHAAEVARLREELVPVDTDVQKRLLDLNDKLQTARDAEIEAITKLNDEAARNRERELALEQELSRLKARAASAEYRGESKAMLKLKAELVAQQKEVERWKEAAEAAQQGKDQALLAAQQQIQEAQQRAEFTVQQQQHSMQLDSREKDLQEKRIVELSNMISRYEHSRLEDQKKIDALRDETSDYKDQVFALRERVKELQDALDEDDKIVIAKLQDTISRLKSRLHHALSANHADGAEEEPEGDGVVRQPSWLREDTDDEDAMTQADSDITADLQANLDAARQEAMAYYKKAKVREQLESEISRLKSEHRKAVEELHVKQQRTRQRQMALLADKDAEISRLRGSSSGVATLTVQSPSSSSTPPSPSKTTGDAQRPAPRDVLRTGDPLLHINNLEADHMNQREVARQRERELTGKCIQLEEANASLQTKLNLLQEEVRRFERNSRREGANLEYLKNIVYKYMITDMGRDRMAKAIAAVLQFSPEEERRVMAACSSTQQSSWLW</sequence>
<evidence type="ECO:0000256" key="5">
    <source>
        <dbReference type="ARBA" id="ARBA00023136"/>
    </source>
</evidence>
<dbReference type="STRING" id="946362.F2UJ00"/>
<keyword evidence="3" id="KW-0963">Cytoplasm</keyword>
<dbReference type="KEGG" id="sre:PTSG_07289"/>
<feature type="coiled-coil region" evidence="6">
    <location>
        <begin position="559"/>
        <end position="586"/>
    </location>
</feature>
<feature type="compositionally biased region" description="Polar residues" evidence="7">
    <location>
        <begin position="606"/>
        <end position="618"/>
    </location>
</feature>
<dbReference type="InterPro" id="IPR051952">
    <property type="entry name" value="Golgi-autophagy_related"/>
</dbReference>
<evidence type="ECO:0000256" key="2">
    <source>
        <dbReference type="ARBA" id="ARBA00004496"/>
    </source>
</evidence>
<dbReference type="GeneID" id="16071351"/>
<dbReference type="Gene3D" id="1.10.220.60">
    <property type="entry name" value="GRIP domain"/>
    <property type="match status" value="1"/>
</dbReference>
<keyword evidence="5" id="KW-0472">Membrane</keyword>
<dbReference type="Pfam" id="PF01465">
    <property type="entry name" value="GRIP"/>
    <property type="match status" value="1"/>
</dbReference>
<dbReference type="eggNOG" id="KOG0864">
    <property type="taxonomic scope" value="Eukaryota"/>
</dbReference>
<evidence type="ECO:0000313" key="10">
    <source>
        <dbReference type="Proteomes" id="UP000007799"/>
    </source>
</evidence>
<dbReference type="AlphaFoldDB" id="F2UJ00"/>
<protein>
    <recommendedName>
        <fullName evidence="8">GRIP domain-containing protein</fullName>
    </recommendedName>
</protein>
<evidence type="ECO:0000313" key="9">
    <source>
        <dbReference type="EMBL" id="EGD76948.1"/>
    </source>
</evidence>
<feature type="compositionally biased region" description="Low complexity" evidence="7">
    <location>
        <begin position="18"/>
        <end position="44"/>
    </location>
</feature>